<comment type="caution">
    <text evidence="7">The sequence shown here is derived from an EMBL/GenBank/DDBJ whole genome shotgun (WGS) entry which is preliminary data.</text>
</comment>
<protein>
    <submittedName>
        <fullName evidence="7">Exodeoxyribonuclease III</fullName>
    </submittedName>
</protein>
<dbReference type="Proteomes" id="UP000637769">
    <property type="component" value="Unassembled WGS sequence"/>
</dbReference>
<dbReference type="InterPro" id="IPR020847">
    <property type="entry name" value="AP_endonuclease_F1_BS"/>
</dbReference>
<evidence type="ECO:0000313" key="7">
    <source>
        <dbReference type="EMBL" id="GGC31965.1"/>
    </source>
</evidence>
<evidence type="ECO:0000256" key="1">
    <source>
        <dbReference type="ARBA" id="ARBA00001946"/>
    </source>
</evidence>
<comment type="cofactor">
    <cofactor evidence="1">
        <name>Mg(2+)</name>
        <dbReference type="ChEBI" id="CHEBI:18420"/>
    </cofactor>
</comment>
<dbReference type="NCBIfam" id="TIGR00633">
    <property type="entry name" value="xth"/>
    <property type="match status" value="1"/>
</dbReference>
<dbReference type="PANTHER" id="PTHR43250">
    <property type="entry name" value="EXODEOXYRIBONUCLEASE III"/>
    <property type="match status" value="1"/>
</dbReference>
<evidence type="ECO:0000256" key="2">
    <source>
        <dbReference type="ARBA" id="ARBA00007092"/>
    </source>
</evidence>
<reference evidence="8" key="1">
    <citation type="journal article" date="2019" name="Int. J. Syst. Evol. Microbiol.">
        <title>The Global Catalogue of Microorganisms (GCM) 10K type strain sequencing project: providing services to taxonomists for standard genome sequencing and annotation.</title>
        <authorList>
            <consortium name="The Broad Institute Genomics Platform"/>
            <consortium name="The Broad Institute Genome Sequencing Center for Infectious Disease"/>
            <person name="Wu L."/>
            <person name="Ma J."/>
        </authorList>
    </citation>
    <scope>NUCLEOTIDE SEQUENCE [LARGE SCALE GENOMIC DNA]</scope>
    <source>
        <strain evidence="8">CCM 7132</strain>
    </source>
</reference>
<evidence type="ECO:0000256" key="5">
    <source>
        <dbReference type="ARBA" id="ARBA00022842"/>
    </source>
</evidence>
<feature type="domain" description="Endonuclease/exonuclease/phosphatase" evidence="6">
    <location>
        <begin position="4"/>
        <end position="255"/>
    </location>
</feature>
<comment type="similarity">
    <text evidence="2">Belongs to the DNA repair enzymes AP/ExoA family.</text>
</comment>
<keyword evidence="3" id="KW-0479">Metal-binding</keyword>
<dbReference type="PANTHER" id="PTHR43250:SF2">
    <property type="entry name" value="EXODEOXYRIBONUCLEASE III"/>
    <property type="match status" value="1"/>
</dbReference>
<evidence type="ECO:0000259" key="6">
    <source>
        <dbReference type="Pfam" id="PF03372"/>
    </source>
</evidence>
<dbReference type="CDD" id="cd09086">
    <property type="entry name" value="ExoIII-like_AP-endo"/>
    <property type="match status" value="1"/>
</dbReference>
<keyword evidence="5" id="KW-0460">Magnesium</keyword>
<name>A0ABQ1LYF8_9PROT</name>
<evidence type="ECO:0000313" key="8">
    <source>
        <dbReference type="Proteomes" id="UP000637769"/>
    </source>
</evidence>
<accession>A0ABQ1LYF8</accession>
<evidence type="ECO:0000256" key="4">
    <source>
        <dbReference type="ARBA" id="ARBA00022801"/>
    </source>
</evidence>
<proteinExistence type="inferred from homology"/>
<dbReference type="Pfam" id="PF03372">
    <property type="entry name" value="Exo_endo_phos"/>
    <property type="match status" value="1"/>
</dbReference>
<dbReference type="EMBL" id="BMCH01000004">
    <property type="protein sequence ID" value="GGC31965.1"/>
    <property type="molecule type" value="Genomic_DNA"/>
</dbReference>
<evidence type="ECO:0000256" key="3">
    <source>
        <dbReference type="ARBA" id="ARBA00022723"/>
    </source>
</evidence>
<keyword evidence="8" id="KW-1185">Reference proteome</keyword>
<organism evidence="7 8">
    <name type="scientific">Asaia siamensis</name>
    <dbReference type="NCBI Taxonomy" id="110479"/>
    <lineage>
        <taxon>Bacteria</taxon>
        <taxon>Pseudomonadati</taxon>
        <taxon>Pseudomonadota</taxon>
        <taxon>Alphaproteobacteria</taxon>
        <taxon>Acetobacterales</taxon>
        <taxon>Acetobacteraceae</taxon>
        <taxon>Asaia</taxon>
    </lineage>
</organism>
<dbReference type="RefSeq" id="WP_188426342.1">
    <property type="nucleotide sequence ID" value="NZ_BMCH01000004.1"/>
</dbReference>
<gene>
    <name evidence="7" type="ORF">GCM10007207_16790</name>
</gene>
<dbReference type="PROSITE" id="PS00726">
    <property type="entry name" value="AP_NUCLEASE_F1_1"/>
    <property type="match status" value="1"/>
</dbReference>
<dbReference type="InterPro" id="IPR005135">
    <property type="entry name" value="Endo/exonuclease/phosphatase"/>
</dbReference>
<dbReference type="SUPFAM" id="SSF56219">
    <property type="entry name" value="DNase I-like"/>
    <property type="match status" value="1"/>
</dbReference>
<dbReference type="InterPro" id="IPR037493">
    <property type="entry name" value="ExoIII-like"/>
</dbReference>
<sequence>MRLMTWNINSLRLRLPLLQRLAEEQNPDIICLQETKVPDALFPAEALREMGYPHQHFLGMKGYNGVAILSRHAMTPLEAVPDWCGKSDTRHAGILFETSTGPVILHDFYVPAGGDIPDPAVNDKFAHKLAFLEEVTSWFKENVPVRSIVVGDLNIAPLEHDVWSHKQLATVVSHTPPEIERLQAWQDTGFVDAMRLVVPAQEKLYTWWSYRNRDWKLSNRGRRLDHVWLTQDLAPALKGMEVLRDVRDWASPSDHVPVMVDLDLTFA</sequence>
<dbReference type="InterPro" id="IPR004808">
    <property type="entry name" value="AP_endonuc_1"/>
</dbReference>
<dbReference type="Gene3D" id="3.60.10.10">
    <property type="entry name" value="Endonuclease/exonuclease/phosphatase"/>
    <property type="match status" value="1"/>
</dbReference>
<keyword evidence="4" id="KW-0378">Hydrolase</keyword>
<dbReference type="InterPro" id="IPR036691">
    <property type="entry name" value="Endo/exonu/phosph_ase_sf"/>
</dbReference>
<dbReference type="PROSITE" id="PS51435">
    <property type="entry name" value="AP_NUCLEASE_F1_4"/>
    <property type="match status" value="1"/>
</dbReference>